<evidence type="ECO:0000259" key="3">
    <source>
        <dbReference type="Pfam" id="PF00884"/>
    </source>
</evidence>
<comment type="similarity">
    <text evidence="1">Belongs to the sulfatase family.</text>
</comment>
<protein>
    <submittedName>
        <fullName evidence="4">N-acetylgalactosamine-6-sulfatase</fullName>
    </submittedName>
</protein>
<proteinExistence type="inferred from homology"/>
<keyword evidence="2" id="KW-0378">Hydrolase</keyword>
<dbReference type="Gene3D" id="3.40.720.10">
    <property type="entry name" value="Alkaline Phosphatase, subunit A"/>
    <property type="match status" value="1"/>
</dbReference>
<gene>
    <name evidence="4" type="primary">GALNS</name>
    <name evidence="4" type="ORF">Pflav_010160</name>
</gene>
<dbReference type="PANTHER" id="PTHR42693">
    <property type="entry name" value="ARYLSULFATASE FAMILY MEMBER"/>
    <property type="match status" value="1"/>
</dbReference>
<keyword evidence="5" id="KW-1185">Reference proteome</keyword>
<dbReference type="Proteomes" id="UP000502508">
    <property type="component" value="Chromosome"/>
</dbReference>
<dbReference type="KEGG" id="pfla:Pflav_010160"/>
<dbReference type="AlphaFoldDB" id="A0A6F8XLB9"/>
<sequence length="474" mass="52443">MDSSHAASFTRRGLLGAAAGAAAGATVLPGWAPANEAQETEFRPRERGPAPERPNILVILADDLGWADLSSYGAPDLKTPNIDRLALSGIRFTQGYSASPMCSPTRIGLYTGRYPGRLPGGLAEPIERPSELNGIPIGHPTLASLLKDRGYRTRMFGKWHCGFLPWFSPTRLGWDEFFGSFHGEMDYFSKINTNGEYDLYENEVSVQDLRYYTDIVTEKTVDFISERHSEPWLANVNFTTPHCPWEGPNDQETSKELTARLLAGEVGFPGPLFHLDGGNREKYAEMVESLDAAVGKILRALERTGRRRDTVILFTSDNGGERFSYLWPLAGLKGEVREGGIRVPAILSWPAALPSGRVSHTPVITMDFTATFLDLAGARPHPDYPLDGRSLAGHLVGGQAAPGHDLFWRRRNAHALRRGNLKYFRDPEGRPFLYDLSQDPRECANLARKRPADLAALRAAWEAIDATLLPYPTQ</sequence>
<evidence type="ECO:0000313" key="4">
    <source>
        <dbReference type="EMBL" id="BCB74606.1"/>
    </source>
</evidence>
<reference evidence="4 5" key="2">
    <citation type="submission" date="2020-03" db="EMBL/GenBank/DDBJ databases">
        <authorList>
            <person name="Ichikawa N."/>
            <person name="Kimura A."/>
            <person name="Kitahashi Y."/>
            <person name="Uohara A."/>
        </authorList>
    </citation>
    <scope>NUCLEOTIDE SEQUENCE [LARGE SCALE GENOMIC DNA]</scope>
    <source>
        <strain evidence="4 5">NBRC 107702</strain>
    </source>
</reference>
<name>A0A6F8XLB9_9ACTN</name>
<dbReference type="InterPro" id="IPR050738">
    <property type="entry name" value="Sulfatase"/>
</dbReference>
<dbReference type="Gene3D" id="3.30.1120.10">
    <property type="match status" value="1"/>
</dbReference>
<organism evidence="4 5">
    <name type="scientific">Phytohabitans flavus</name>
    <dbReference type="NCBI Taxonomy" id="1076124"/>
    <lineage>
        <taxon>Bacteria</taxon>
        <taxon>Bacillati</taxon>
        <taxon>Actinomycetota</taxon>
        <taxon>Actinomycetes</taxon>
        <taxon>Micromonosporales</taxon>
        <taxon>Micromonosporaceae</taxon>
    </lineage>
</organism>
<dbReference type="SUPFAM" id="SSF53649">
    <property type="entry name" value="Alkaline phosphatase-like"/>
    <property type="match status" value="1"/>
</dbReference>
<evidence type="ECO:0000256" key="2">
    <source>
        <dbReference type="ARBA" id="ARBA00022801"/>
    </source>
</evidence>
<feature type="domain" description="Sulfatase N-terminal" evidence="3">
    <location>
        <begin position="54"/>
        <end position="378"/>
    </location>
</feature>
<evidence type="ECO:0000313" key="5">
    <source>
        <dbReference type="Proteomes" id="UP000502508"/>
    </source>
</evidence>
<dbReference type="GO" id="GO:0004065">
    <property type="term" value="F:arylsulfatase activity"/>
    <property type="evidence" value="ECO:0007669"/>
    <property type="project" value="TreeGrafter"/>
</dbReference>
<accession>A0A6F8XLB9</accession>
<evidence type="ECO:0000256" key="1">
    <source>
        <dbReference type="ARBA" id="ARBA00008779"/>
    </source>
</evidence>
<dbReference type="RefSeq" id="WP_173034041.1">
    <property type="nucleotide sequence ID" value="NZ_AP022870.1"/>
</dbReference>
<dbReference type="Pfam" id="PF00884">
    <property type="entry name" value="Sulfatase"/>
    <property type="match status" value="1"/>
</dbReference>
<dbReference type="InterPro" id="IPR000917">
    <property type="entry name" value="Sulfatase_N"/>
</dbReference>
<dbReference type="InterPro" id="IPR006311">
    <property type="entry name" value="TAT_signal"/>
</dbReference>
<dbReference type="PANTHER" id="PTHR42693:SF53">
    <property type="entry name" value="ENDO-4-O-SULFATASE"/>
    <property type="match status" value="1"/>
</dbReference>
<dbReference type="EMBL" id="AP022870">
    <property type="protein sequence ID" value="BCB74606.1"/>
    <property type="molecule type" value="Genomic_DNA"/>
</dbReference>
<dbReference type="PROSITE" id="PS51318">
    <property type="entry name" value="TAT"/>
    <property type="match status" value="1"/>
</dbReference>
<dbReference type="InterPro" id="IPR017850">
    <property type="entry name" value="Alkaline_phosphatase_core_sf"/>
</dbReference>
<reference evidence="4 5" key="1">
    <citation type="submission" date="2020-03" db="EMBL/GenBank/DDBJ databases">
        <title>Whole genome shotgun sequence of Phytohabitans flavus NBRC 107702.</title>
        <authorList>
            <person name="Komaki H."/>
            <person name="Tamura T."/>
        </authorList>
    </citation>
    <scope>NUCLEOTIDE SEQUENCE [LARGE SCALE GENOMIC DNA]</scope>
    <source>
        <strain evidence="4 5">NBRC 107702</strain>
    </source>
</reference>